<feature type="transmembrane region" description="Helical" evidence="5">
    <location>
        <begin position="55"/>
        <end position="74"/>
    </location>
</feature>
<sequence length="100" mass="11130">MDNQNHKEQTVFVPEEAPAITAGTLVRFVVFLVAIVNAISAMLGHALNWDVDQNMLYEVFSAVLLLVSAGHMAWKNNNVTKQARIKAHVAEQITNDKENK</sequence>
<evidence type="ECO:0000256" key="3">
    <source>
        <dbReference type="ARBA" id="ARBA00022989"/>
    </source>
</evidence>
<comment type="subcellular location">
    <subcellularLocation>
        <location evidence="1">Membrane</location>
    </subcellularLocation>
</comment>
<keyword evidence="4 5" id="KW-0472">Membrane</keyword>
<dbReference type="Proteomes" id="UP000225538">
    <property type="component" value="Segment"/>
</dbReference>
<feature type="transmembrane region" description="Helical" evidence="5">
    <location>
        <begin position="20"/>
        <end position="43"/>
    </location>
</feature>
<dbReference type="Pfam" id="PF04688">
    <property type="entry name" value="Holin_SPP1"/>
    <property type="match status" value="1"/>
</dbReference>
<reference evidence="6 7" key="1">
    <citation type="submission" date="2016-02" db="EMBL/GenBank/DDBJ databases">
        <authorList>
            <person name="Wen L."/>
            <person name="He K."/>
            <person name="Yang H."/>
        </authorList>
    </citation>
    <scope>NUCLEOTIDE SEQUENCE [LARGE SCALE GENOMIC DNA]</scope>
</reference>
<name>A0A143FJC2_9CAUD</name>
<evidence type="ECO:0000256" key="4">
    <source>
        <dbReference type="ARBA" id="ARBA00023136"/>
    </source>
</evidence>
<dbReference type="EMBL" id="KU737346">
    <property type="protein sequence ID" value="AMW61938.1"/>
    <property type="molecule type" value="Genomic_DNA"/>
</dbReference>
<proteinExistence type="predicted"/>
<keyword evidence="2 5" id="KW-0812">Transmembrane</keyword>
<protein>
    <submittedName>
        <fullName evidence="6">Holin</fullName>
    </submittedName>
</protein>
<evidence type="ECO:0000256" key="5">
    <source>
        <dbReference type="SAM" id="Phobius"/>
    </source>
</evidence>
<accession>A0A143FJC2</accession>
<evidence type="ECO:0000313" key="6">
    <source>
        <dbReference type="EMBL" id="AMW61938.1"/>
    </source>
</evidence>
<keyword evidence="3 5" id="KW-1133">Transmembrane helix</keyword>
<gene>
    <name evidence="6" type="ORF">DNAM5_194</name>
</gene>
<dbReference type="InterPro" id="IPR006479">
    <property type="entry name" value="Holin"/>
</dbReference>
<dbReference type="GO" id="GO:0016020">
    <property type="term" value="C:membrane"/>
    <property type="evidence" value="ECO:0007669"/>
    <property type="project" value="UniProtKB-SubCell"/>
</dbReference>
<evidence type="ECO:0000256" key="2">
    <source>
        <dbReference type="ARBA" id="ARBA00022692"/>
    </source>
</evidence>
<organism evidence="6 7">
    <name type="scientific">Bacillus phage Vinny</name>
    <dbReference type="NCBI Taxonomy" id="1805955"/>
    <lineage>
        <taxon>Viruses</taxon>
        <taxon>Duplodnaviria</taxon>
        <taxon>Heunggongvirae</taxon>
        <taxon>Uroviricota</taxon>
        <taxon>Caudoviricetes</taxon>
        <taxon>Herelleviridae</taxon>
        <taxon>Bastillevirinae</taxon>
        <taxon>Bastillevirus</taxon>
        <taxon>Bastillevirus evoli</taxon>
    </lineage>
</organism>
<evidence type="ECO:0000313" key="7">
    <source>
        <dbReference type="Proteomes" id="UP000225538"/>
    </source>
</evidence>
<evidence type="ECO:0000256" key="1">
    <source>
        <dbReference type="ARBA" id="ARBA00004370"/>
    </source>
</evidence>